<dbReference type="Gene3D" id="2.120.10.30">
    <property type="entry name" value="TolB, C-terminal domain"/>
    <property type="match status" value="1"/>
</dbReference>
<evidence type="ECO:0000259" key="5">
    <source>
        <dbReference type="Pfam" id="PF04052"/>
    </source>
</evidence>
<comment type="similarity">
    <text evidence="2">Belongs to the TolB family.</text>
</comment>
<evidence type="ECO:0000313" key="6">
    <source>
        <dbReference type="EMBL" id="ATX81888.1"/>
    </source>
</evidence>
<dbReference type="PANTHER" id="PTHR36842">
    <property type="entry name" value="PROTEIN TOLB HOMOLOG"/>
    <property type="match status" value="1"/>
</dbReference>
<protein>
    <submittedName>
        <fullName evidence="6">TolB protein</fullName>
    </submittedName>
</protein>
<dbReference type="AlphaFoldDB" id="A0A2K8L3H6"/>
<dbReference type="NCBIfam" id="TIGR02800">
    <property type="entry name" value="propeller_TolB"/>
    <property type="match status" value="1"/>
</dbReference>
<dbReference type="Gene3D" id="3.40.50.10070">
    <property type="entry name" value="TolB, N-terminal domain"/>
    <property type="match status" value="1"/>
</dbReference>
<keyword evidence="7" id="KW-1185">Reference proteome</keyword>
<proteinExistence type="inferred from homology"/>
<dbReference type="GO" id="GO:0042597">
    <property type="term" value="C:periplasmic space"/>
    <property type="evidence" value="ECO:0007669"/>
    <property type="project" value="UniProtKB-SubCell"/>
</dbReference>
<comment type="subcellular location">
    <subcellularLocation>
        <location evidence="1">Periplasm</location>
    </subcellularLocation>
</comment>
<dbReference type="Pfam" id="PF07676">
    <property type="entry name" value="PD40"/>
    <property type="match status" value="3"/>
</dbReference>
<evidence type="ECO:0000256" key="3">
    <source>
        <dbReference type="ARBA" id="ARBA00022729"/>
    </source>
</evidence>
<sequence length="385" mass="43009">MIQGEEQSNDLKLINGVVGNDLESSQSFKVIDPLAYLATFEDSWKKVEYGDWRILGADILALCKVRKEEGVWKAELRVYDLFRTKELASVSVEGSATQVRRFAHLLADQIYSAALGIPGYFTSHLLYVHKHGEFSDLIYMDHDGANRQVVGKSFTLLLSPDWSPDGRTVALNTYVGNRPRLEFFDLQSGTRTSFGEFKGLNSTPEFSPDGRFVAATLSHETGNTDIHIYDIKNGTWRRFTNHEGIDTTPTWSPDGKWIAFVSNRSGDPQIYRKPVSGGATQLVSTQGSYNTSPAWSPTGDRIAMVSLKNWSYAIATVRSDGSDIRYLSAGQRVESPSWSPNGQMILFSAEEHRIRRVFRVPSWGGRAEPITSPAIDASDPAWSRR</sequence>
<dbReference type="InterPro" id="IPR014167">
    <property type="entry name" value="Tol-Pal_TolB"/>
</dbReference>
<gene>
    <name evidence="6" type="ORF">Ga0123462_1019</name>
</gene>
<dbReference type="KEGG" id="mfn:Ga0123462_1019"/>
<evidence type="ECO:0000256" key="1">
    <source>
        <dbReference type="ARBA" id="ARBA00004418"/>
    </source>
</evidence>
<evidence type="ECO:0000256" key="4">
    <source>
        <dbReference type="ARBA" id="ARBA00022764"/>
    </source>
</evidence>
<name>A0A2K8L3H6_9PROT</name>
<keyword evidence="3" id="KW-0732">Signal</keyword>
<evidence type="ECO:0000313" key="7">
    <source>
        <dbReference type="Proteomes" id="UP000231637"/>
    </source>
</evidence>
<dbReference type="PANTHER" id="PTHR36842:SF1">
    <property type="entry name" value="PROTEIN TOLB"/>
    <property type="match status" value="1"/>
</dbReference>
<organism evidence="6 7">
    <name type="scientific">Mariprofundus ferrinatatus</name>
    <dbReference type="NCBI Taxonomy" id="1921087"/>
    <lineage>
        <taxon>Bacteria</taxon>
        <taxon>Pseudomonadati</taxon>
        <taxon>Pseudomonadota</taxon>
        <taxon>Candidatius Mariprofundia</taxon>
        <taxon>Mariprofundales</taxon>
        <taxon>Mariprofundaceae</taxon>
        <taxon>Mariprofundus</taxon>
    </lineage>
</organism>
<keyword evidence="4" id="KW-0574">Periplasm</keyword>
<feature type="domain" description="TolB N-terminal" evidence="5">
    <location>
        <begin position="12"/>
        <end position="87"/>
    </location>
</feature>
<evidence type="ECO:0000256" key="2">
    <source>
        <dbReference type="ARBA" id="ARBA00009820"/>
    </source>
</evidence>
<dbReference type="InterPro" id="IPR011659">
    <property type="entry name" value="WD40"/>
</dbReference>
<dbReference type="InterPro" id="IPR011042">
    <property type="entry name" value="6-blade_b-propeller_TolB-like"/>
</dbReference>
<dbReference type="SUPFAM" id="SSF69304">
    <property type="entry name" value="Tricorn protease N-terminal domain"/>
    <property type="match status" value="1"/>
</dbReference>
<dbReference type="EMBL" id="CP018800">
    <property type="protein sequence ID" value="ATX81888.1"/>
    <property type="molecule type" value="Genomic_DNA"/>
</dbReference>
<accession>A0A2K8L3H6</accession>
<dbReference type="SUPFAM" id="SSF52964">
    <property type="entry name" value="TolB, N-terminal domain"/>
    <property type="match status" value="1"/>
</dbReference>
<reference evidence="6 7" key="1">
    <citation type="submission" date="2016-12" db="EMBL/GenBank/DDBJ databases">
        <title>Isolation and genomic insights into novel planktonic Zetaproteobacteria from stratified waters of the Chesapeake Bay.</title>
        <authorList>
            <person name="McAllister S.M."/>
            <person name="Kato S."/>
            <person name="Chan C.S."/>
            <person name="Chiu B.K."/>
            <person name="Field E.K."/>
        </authorList>
    </citation>
    <scope>NUCLEOTIDE SEQUENCE [LARGE SCALE GENOMIC DNA]</scope>
    <source>
        <strain evidence="6 7">CP-8</strain>
    </source>
</reference>
<dbReference type="Proteomes" id="UP000231637">
    <property type="component" value="Chromosome"/>
</dbReference>
<dbReference type="GO" id="GO:0017038">
    <property type="term" value="P:protein import"/>
    <property type="evidence" value="ECO:0007669"/>
    <property type="project" value="InterPro"/>
</dbReference>
<dbReference type="Pfam" id="PF04052">
    <property type="entry name" value="TolB_N"/>
    <property type="match status" value="1"/>
</dbReference>
<dbReference type="InterPro" id="IPR007195">
    <property type="entry name" value="TolB_N"/>
</dbReference>